<keyword evidence="1" id="KW-0472">Membrane</keyword>
<keyword evidence="1" id="KW-0812">Transmembrane</keyword>
<dbReference type="RefSeq" id="WP_115457628.1">
    <property type="nucleotide sequence ID" value="NZ_QRAP01000002.1"/>
</dbReference>
<reference evidence="2 3" key="1">
    <citation type="submission" date="2018-07" db="EMBL/GenBank/DDBJ databases">
        <title>Genomic Encyclopedia of Type Strains, Phase IV (KMG-IV): sequencing the most valuable type-strain genomes for metagenomic binning, comparative biology and taxonomic classification.</title>
        <authorList>
            <person name="Goeker M."/>
        </authorList>
    </citation>
    <scope>NUCLEOTIDE SEQUENCE [LARGE SCALE GENOMIC DNA]</scope>
    <source>
        <strain evidence="2 3">DSM 103736</strain>
    </source>
</reference>
<feature type="transmembrane region" description="Helical" evidence="1">
    <location>
        <begin position="140"/>
        <end position="160"/>
    </location>
</feature>
<sequence>MHELPLVFFTVLSQSAVGAFILLLLASAGEKAEERKLGFSLFCAMCLFGVGLVVGMLHLGQLLRAFNLFFGIGRSPMSNEIALSALFAASGGIAALGLWSGKGGLFRPLAWFAAAVGVAFVAAIPTVYQIETVAAWKTGYTWLVMLLTVLTGGGLVAALLGARKAGLWVGTIGMLLSLLIRPSYLSVLWQADSMMVAGQTVWFGMQVLLLLLALCGAVYALLRQPPRAWLFACAGGILVSELLGRIAFYNLWAVAM</sequence>
<dbReference type="Pfam" id="PF04976">
    <property type="entry name" value="DmsC"/>
    <property type="match status" value="1"/>
</dbReference>
<gene>
    <name evidence="2" type="ORF">C8D90_102382</name>
</gene>
<keyword evidence="1" id="KW-1133">Transmembrane helix</keyword>
<dbReference type="EMBL" id="QRAP01000002">
    <property type="protein sequence ID" value="RDK95898.1"/>
    <property type="molecule type" value="Genomic_DNA"/>
</dbReference>
<dbReference type="GO" id="GO:0009389">
    <property type="term" value="F:dimethyl sulfoxide reductase activity"/>
    <property type="evidence" value="ECO:0007669"/>
    <property type="project" value="TreeGrafter"/>
</dbReference>
<accession>A0A370R1U2</accession>
<dbReference type="PANTHER" id="PTHR38095:SF3">
    <property type="entry name" value="ANAEROBIC DIMETHYL SULFOXIDE REDUCTASE, SUBUNIT C"/>
    <property type="match status" value="1"/>
</dbReference>
<dbReference type="GO" id="GO:0019645">
    <property type="term" value="P:anaerobic electron transport chain"/>
    <property type="evidence" value="ECO:0007669"/>
    <property type="project" value="InterPro"/>
</dbReference>
<evidence type="ECO:0000313" key="3">
    <source>
        <dbReference type="Proteomes" id="UP000254848"/>
    </source>
</evidence>
<feature type="transmembrane region" description="Helical" evidence="1">
    <location>
        <begin position="167"/>
        <end position="189"/>
    </location>
</feature>
<name>A0A370R1U2_9GAMM</name>
<evidence type="ECO:0000256" key="1">
    <source>
        <dbReference type="SAM" id="Phobius"/>
    </source>
</evidence>
<feature type="transmembrane region" description="Helical" evidence="1">
    <location>
        <begin position="37"/>
        <end position="61"/>
    </location>
</feature>
<feature type="transmembrane region" description="Helical" evidence="1">
    <location>
        <begin position="108"/>
        <end position="128"/>
    </location>
</feature>
<dbReference type="OrthoDB" id="4394845at2"/>
<feature type="transmembrane region" description="Helical" evidence="1">
    <location>
        <begin position="229"/>
        <end position="252"/>
    </location>
</feature>
<organism evidence="2 3">
    <name type="scientific">Enterobacillus tribolii</name>
    <dbReference type="NCBI Taxonomy" id="1487935"/>
    <lineage>
        <taxon>Bacteria</taxon>
        <taxon>Pseudomonadati</taxon>
        <taxon>Pseudomonadota</taxon>
        <taxon>Gammaproteobacteria</taxon>
        <taxon>Enterobacterales</taxon>
        <taxon>Hafniaceae</taxon>
        <taxon>Enterobacillus</taxon>
    </lineage>
</organism>
<protein>
    <submittedName>
        <fullName evidence="2">Anaerobic dimethyl sulfoxide reductase subunit C (Anchor subunit)</fullName>
    </submittedName>
</protein>
<dbReference type="Proteomes" id="UP000254848">
    <property type="component" value="Unassembled WGS sequence"/>
</dbReference>
<feature type="transmembrane region" description="Helical" evidence="1">
    <location>
        <begin position="201"/>
        <end position="222"/>
    </location>
</feature>
<comment type="caution">
    <text evidence="2">The sequence shown here is derived from an EMBL/GenBank/DDBJ whole genome shotgun (WGS) entry which is preliminary data.</text>
</comment>
<keyword evidence="3" id="KW-1185">Reference proteome</keyword>
<dbReference type="InterPro" id="IPR007059">
    <property type="entry name" value="DmsC"/>
</dbReference>
<proteinExistence type="predicted"/>
<dbReference type="GO" id="GO:0009390">
    <property type="term" value="C:dimethyl sulfoxide reductase complex"/>
    <property type="evidence" value="ECO:0007669"/>
    <property type="project" value="TreeGrafter"/>
</dbReference>
<feature type="transmembrane region" description="Helical" evidence="1">
    <location>
        <begin position="81"/>
        <end position="101"/>
    </location>
</feature>
<dbReference type="PANTHER" id="PTHR38095">
    <property type="entry name" value="ANAEROBIC DIMETHYL SULFOXIDE REDUCTASE CHAIN YNFH"/>
    <property type="match status" value="1"/>
</dbReference>
<dbReference type="GO" id="GO:0005886">
    <property type="term" value="C:plasma membrane"/>
    <property type="evidence" value="ECO:0007669"/>
    <property type="project" value="TreeGrafter"/>
</dbReference>
<evidence type="ECO:0000313" key="2">
    <source>
        <dbReference type="EMBL" id="RDK95898.1"/>
    </source>
</evidence>
<dbReference type="AlphaFoldDB" id="A0A370R1U2"/>
<feature type="transmembrane region" description="Helical" evidence="1">
    <location>
        <begin position="6"/>
        <end position="25"/>
    </location>
</feature>